<sequence length="363" mass="41840">MPDITSFDSLDYALQQVSGKPTVLEAIWDGDTQGWYLCLNVYVKRGIWPLQRTERHTLGTVTLGNDLRLFSGQVPPWPEAEFVKTFVEQTHGTYGLTLYLPSEEPDLDCPRWTEREHAITCADCGKLILPSDSPYVPKHICHTCQLRREQKARIQQDEPQHDGVYLYVYKDNVYRSVGYVSDFDNFDIAPYIDSALLPGLSQDTVPIVTLEPEALVEIQARLTESLEEKLAAYEPPENTHRKPRFATIIYAGVPYELDRQRHNQHYDIWKLFHSWEWVQQALADGASYKFFFKRGFTYRNDSMLRFLKYPTPSPKTVEHIIQHYDGSLTEQEIRGTLAKLEALYCLTIAGKDVTITQTGRNIV</sequence>
<accession>A0ABX2Q765</accession>
<dbReference type="RefSeq" id="WP_176901532.1">
    <property type="nucleotide sequence ID" value="NZ_JABKAV010000128.1"/>
</dbReference>
<gene>
    <name evidence="1" type="ORF">HW556_18165</name>
</gene>
<dbReference type="EMBL" id="JABKAV010000128">
    <property type="protein sequence ID" value="NVO86811.1"/>
    <property type="molecule type" value="Genomic_DNA"/>
</dbReference>
<keyword evidence="2" id="KW-1185">Reference proteome</keyword>
<evidence type="ECO:0000313" key="2">
    <source>
        <dbReference type="Proteomes" id="UP000626554"/>
    </source>
</evidence>
<dbReference type="Proteomes" id="UP000626554">
    <property type="component" value="Unassembled WGS sequence"/>
</dbReference>
<comment type="caution">
    <text evidence="1">The sequence shown here is derived from an EMBL/GenBank/DDBJ whole genome shotgun (WGS) entry which is preliminary data.</text>
</comment>
<proteinExistence type="predicted"/>
<protein>
    <submittedName>
        <fullName evidence="1">Uncharacterized protein</fullName>
    </submittedName>
</protein>
<reference evidence="1 2" key="1">
    <citation type="submission" date="2020-05" db="EMBL/GenBank/DDBJ databases">
        <title>Hymenobacter terrestris sp. nov. and Hymenobacter lapidiphilus sp. nov., isolated from regoliths in Antarctica.</title>
        <authorList>
            <person name="Sedlacek I."/>
            <person name="Pantucek R."/>
            <person name="Zeman M."/>
            <person name="Holochova P."/>
            <person name="Kralova S."/>
            <person name="Stankova E."/>
            <person name="Sedo O."/>
            <person name="Micenkova L."/>
            <person name="Svec P."/>
            <person name="Gupta V."/>
            <person name="Sood U."/>
            <person name="Korpole U.S."/>
            <person name="Lal R."/>
        </authorList>
    </citation>
    <scope>NUCLEOTIDE SEQUENCE [LARGE SCALE GENOMIC DNA]</scope>
    <source>
        <strain evidence="1 2">P5252</strain>
    </source>
</reference>
<evidence type="ECO:0000313" key="1">
    <source>
        <dbReference type="EMBL" id="NVO86811.1"/>
    </source>
</evidence>
<name>A0ABX2Q765_9BACT</name>
<organism evidence="1 2">
    <name type="scientific">Hymenobacter terrestris</name>
    <dbReference type="NCBI Taxonomy" id="2748310"/>
    <lineage>
        <taxon>Bacteria</taxon>
        <taxon>Pseudomonadati</taxon>
        <taxon>Bacteroidota</taxon>
        <taxon>Cytophagia</taxon>
        <taxon>Cytophagales</taxon>
        <taxon>Hymenobacteraceae</taxon>
        <taxon>Hymenobacter</taxon>
    </lineage>
</organism>